<dbReference type="RefSeq" id="WP_109683502.1">
    <property type="nucleotide sequence ID" value="NZ_QGGP01000015.1"/>
</dbReference>
<evidence type="ECO:0000256" key="1">
    <source>
        <dbReference type="SAM" id="Phobius"/>
    </source>
</evidence>
<keyword evidence="3" id="KW-1185">Reference proteome</keyword>
<evidence type="ECO:0000313" key="3">
    <source>
        <dbReference type="Proteomes" id="UP000245430"/>
    </source>
</evidence>
<protein>
    <submittedName>
        <fullName evidence="2">Uncharacterized protein</fullName>
    </submittedName>
</protein>
<gene>
    <name evidence="2" type="ORF">LX78_02930</name>
</gene>
<name>A0A316DFL6_9FLAO</name>
<comment type="caution">
    <text evidence="2">The sequence shown here is derived from an EMBL/GenBank/DDBJ whole genome shotgun (WGS) entry which is preliminary data.</text>
</comment>
<proteinExistence type="predicted"/>
<feature type="transmembrane region" description="Helical" evidence="1">
    <location>
        <begin position="21"/>
        <end position="38"/>
    </location>
</feature>
<keyword evidence="1" id="KW-1133">Transmembrane helix</keyword>
<dbReference type="Proteomes" id="UP000245430">
    <property type="component" value="Unassembled WGS sequence"/>
</dbReference>
<dbReference type="EMBL" id="QGGP01000015">
    <property type="protein sequence ID" value="PWK16874.1"/>
    <property type="molecule type" value="Genomic_DNA"/>
</dbReference>
<accession>A0A316DFL6</accession>
<reference evidence="2 3" key="1">
    <citation type="submission" date="2018-05" db="EMBL/GenBank/DDBJ databases">
        <title>Genomic Encyclopedia of Archaeal and Bacterial Type Strains, Phase II (KMG-II): from individual species to whole genera.</title>
        <authorList>
            <person name="Goeker M."/>
        </authorList>
    </citation>
    <scope>NUCLEOTIDE SEQUENCE [LARGE SCALE GENOMIC DNA]</scope>
    <source>
        <strain evidence="2 3">DSM 22637</strain>
    </source>
</reference>
<sequence>MPERRTQKNNFGKMKKRIFKILSVIIGLVLILGFYSNSSSFIEKQDWKYAEGTHIGDWLAKNSFEINNGIIETNQGKAKIVFCYGKELIIENIETKEKGYYINKS</sequence>
<dbReference type="OrthoDB" id="1452551at2"/>
<keyword evidence="1" id="KW-0812">Transmembrane</keyword>
<organism evidence="2 3">
    <name type="scientific">Xanthomarina spongicola</name>
    <dbReference type="NCBI Taxonomy" id="570520"/>
    <lineage>
        <taxon>Bacteria</taxon>
        <taxon>Pseudomonadati</taxon>
        <taxon>Bacteroidota</taxon>
        <taxon>Flavobacteriia</taxon>
        <taxon>Flavobacteriales</taxon>
        <taxon>Flavobacteriaceae</taxon>
        <taxon>Xanthomarina</taxon>
    </lineage>
</organism>
<evidence type="ECO:0000313" key="2">
    <source>
        <dbReference type="EMBL" id="PWK16874.1"/>
    </source>
</evidence>
<keyword evidence="1" id="KW-0472">Membrane</keyword>
<dbReference type="AlphaFoldDB" id="A0A316DFL6"/>